<feature type="domain" description="Enoyl reductase (ER)" evidence="7">
    <location>
        <begin position="385"/>
        <end position="706"/>
    </location>
</feature>
<dbReference type="AlphaFoldDB" id="A0A445BAT0"/>
<dbReference type="InterPro" id="IPR036291">
    <property type="entry name" value="NAD(P)-bd_dom_sf"/>
</dbReference>
<dbReference type="FunFam" id="3.90.180.10:FF:000004">
    <property type="entry name" value="probable cinnamyl alcohol dehydrogenase"/>
    <property type="match status" value="2"/>
</dbReference>
<proteinExistence type="inferred from homology"/>
<accession>A0A445BAT0</accession>
<dbReference type="PROSITE" id="PS00059">
    <property type="entry name" value="ADH_ZINC"/>
    <property type="match status" value="3"/>
</dbReference>
<dbReference type="InterPro" id="IPR013154">
    <property type="entry name" value="ADH-like_N"/>
</dbReference>
<keyword evidence="3 6" id="KW-0479">Metal-binding</keyword>
<dbReference type="InterPro" id="IPR029752">
    <property type="entry name" value="D-isomer_DH_CS1"/>
</dbReference>
<dbReference type="CDD" id="cd05283">
    <property type="entry name" value="CAD1"/>
    <property type="match status" value="3"/>
</dbReference>
<dbReference type="Proteomes" id="UP000289738">
    <property type="component" value="Chromosome A10"/>
</dbReference>
<dbReference type="InterPro" id="IPR013149">
    <property type="entry name" value="ADH-like_C"/>
</dbReference>
<dbReference type="Pfam" id="PF00107">
    <property type="entry name" value="ADH_zinc_N"/>
    <property type="match status" value="3"/>
</dbReference>
<evidence type="ECO:0000256" key="5">
    <source>
        <dbReference type="ARBA" id="ARBA00023002"/>
    </source>
</evidence>
<reference evidence="8 9" key="1">
    <citation type="submission" date="2019-01" db="EMBL/GenBank/DDBJ databases">
        <title>Sequencing of cultivated peanut Arachis hypogaea provides insights into genome evolution and oil improvement.</title>
        <authorList>
            <person name="Chen X."/>
        </authorList>
    </citation>
    <scope>NUCLEOTIDE SEQUENCE [LARGE SCALE GENOMIC DNA]</scope>
    <source>
        <strain evidence="9">cv. Fuhuasheng</strain>
        <tissue evidence="8">Leaves</tissue>
    </source>
</reference>
<dbReference type="PANTHER" id="PTHR42683">
    <property type="entry name" value="ALDEHYDE REDUCTASE"/>
    <property type="match status" value="1"/>
</dbReference>
<dbReference type="InterPro" id="IPR011032">
    <property type="entry name" value="GroES-like_sf"/>
</dbReference>
<dbReference type="SUPFAM" id="SSF51735">
    <property type="entry name" value="NAD(P)-binding Rossmann-fold domains"/>
    <property type="match status" value="3"/>
</dbReference>
<evidence type="ECO:0000256" key="6">
    <source>
        <dbReference type="RuleBase" id="RU361277"/>
    </source>
</evidence>
<dbReference type="FunFam" id="3.90.180.10:FF:000100">
    <property type="entry name" value="Putative cinnamyl alcohol dehydrogenase 6"/>
    <property type="match status" value="1"/>
</dbReference>
<evidence type="ECO:0000256" key="1">
    <source>
        <dbReference type="ARBA" id="ARBA00001947"/>
    </source>
</evidence>
<comment type="caution">
    <text evidence="8">The sequence shown here is derived from an EMBL/GenBank/DDBJ whole genome shotgun (WGS) entry which is preliminary data.</text>
</comment>
<dbReference type="Gene3D" id="3.90.180.10">
    <property type="entry name" value="Medium-chain alcohol dehydrogenases, catalytic domain"/>
    <property type="match status" value="3"/>
</dbReference>
<evidence type="ECO:0000256" key="2">
    <source>
        <dbReference type="ARBA" id="ARBA00008072"/>
    </source>
</evidence>
<dbReference type="FunFam" id="3.40.50.720:FF:000022">
    <property type="entry name" value="Cinnamyl alcohol dehydrogenase"/>
    <property type="match status" value="3"/>
</dbReference>
<evidence type="ECO:0000313" key="8">
    <source>
        <dbReference type="EMBL" id="RYR35759.1"/>
    </source>
</evidence>
<dbReference type="InterPro" id="IPR047109">
    <property type="entry name" value="CAD-like"/>
</dbReference>
<dbReference type="STRING" id="3818.A0A445BAT0"/>
<evidence type="ECO:0000256" key="3">
    <source>
        <dbReference type="ARBA" id="ARBA00022723"/>
    </source>
</evidence>
<keyword evidence="5" id="KW-0560">Oxidoreductase</keyword>
<keyword evidence="9" id="KW-1185">Reference proteome</keyword>
<dbReference type="EMBL" id="SDMP01000010">
    <property type="protein sequence ID" value="RYR35759.1"/>
    <property type="molecule type" value="Genomic_DNA"/>
</dbReference>
<comment type="similarity">
    <text evidence="2 6">Belongs to the zinc-containing alcohol dehydrogenase family.</text>
</comment>
<name>A0A445BAT0_ARAHY</name>
<protein>
    <recommendedName>
        <fullName evidence="7">Enoyl reductase (ER) domain-containing protein</fullName>
    </recommendedName>
</protein>
<comment type="cofactor">
    <cofactor evidence="1 6">
        <name>Zn(2+)</name>
        <dbReference type="ChEBI" id="CHEBI:29105"/>
    </cofactor>
</comment>
<dbReference type="GO" id="GO:0008270">
    <property type="term" value="F:zinc ion binding"/>
    <property type="evidence" value="ECO:0007669"/>
    <property type="project" value="InterPro"/>
</dbReference>
<evidence type="ECO:0000259" key="7">
    <source>
        <dbReference type="SMART" id="SM00829"/>
    </source>
</evidence>
<evidence type="ECO:0000313" key="9">
    <source>
        <dbReference type="Proteomes" id="UP000289738"/>
    </source>
</evidence>
<dbReference type="SMART" id="SM00829">
    <property type="entry name" value="PKS_ER"/>
    <property type="match status" value="1"/>
</dbReference>
<dbReference type="PROSITE" id="PS00065">
    <property type="entry name" value="D_2_HYDROXYACID_DH_1"/>
    <property type="match status" value="3"/>
</dbReference>
<dbReference type="InterPro" id="IPR002328">
    <property type="entry name" value="ADH_Zn_CS"/>
</dbReference>
<evidence type="ECO:0000256" key="4">
    <source>
        <dbReference type="ARBA" id="ARBA00022833"/>
    </source>
</evidence>
<dbReference type="GO" id="GO:0009809">
    <property type="term" value="P:lignin biosynthetic process"/>
    <property type="evidence" value="ECO:0007669"/>
    <property type="project" value="UniProtKB-ARBA"/>
</dbReference>
<dbReference type="Pfam" id="PF08240">
    <property type="entry name" value="ADH_N"/>
    <property type="match status" value="3"/>
</dbReference>
<dbReference type="SUPFAM" id="SSF50129">
    <property type="entry name" value="GroES-like"/>
    <property type="match status" value="3"/>
</dbReference>
<dbReference type="InterPro" id="IPR020843">
    <property type="entry name" value="ER"/>
</dbReference>
<keyword evidence="4 6" id="KW-0862">Zinc</keyword>
<sequence>MNIVGFTEKKTMSSEDCLGWAARDVSGHLSPYKFNRRAVGDDDVYVKITHCGICYADIAWTRNKLGDSKYPVVPGHEIAGIVSKVGSNVKRFSVGDHVGVGTYVNSCRDCEYCDDGLEHQCSKGVFTFNGVDSDGTITKGGYSNFIVVHERYCFKIPKSYPLASAAPLLCAGITVYSPMIRYKMNEQPGKSLGVIGLGGLGHMAVKFGKAFGLNVTVFSTSISKKDEALNLLGADNFVISSDQDQMKGLTKTLDFIIDTASGDHPYDPYMALLKTFGILVAVGAGTEIKFSPRSLFFGLRSISGSIVGGTKDIRDMIDLCVEKEIYPKIEVIPIEYCNEAIERVIKSDVKYRFVIDIENSLKQKLKKKTMSSEDCLGWAARDASGHLSPYKFNRRAVGDDDVHVKITHCGVCYADIVWTRNRFGDSKYPVVPGHEIAGIVSKVGSNVKRFNVGDHVGVGTYVNSCRDCEYCDDGLEHQCSQGAVFTFNGVDSDGTITKGGYSNFIVVHERYCFKIPKSYPLASAAPLLCAGITVYSPMIRHKMNEQPGKSLGVIGLGGLGHMAVKFGKAFGLNVTVFSTSISKKDEALNLLGADNFVISSDEDQMKALTKTLDFIIDTASGDHPFDPYMALLKTLGILVVVGAANEIKFSPVSLFFGLKTISGSSVGGTKDIQGMIDLCAEKKIYPKIEVIPIEYANEAIERKIMMNSEGGNEDCLGWAARDASGVLSPYKFSRKAVGNDDVYVKITHCGICYADVVSTRNSFGATNYPVVPGHEIAGIVTKVGSNVQRFNVGDHVGVGTYVNSCRDCQNCNAGLEIQCGKGRVFTYDSVDSDGTITKGGYSTFIVVHHRYCFMIPKSYPLASAAPLLCAGITVYSPMIRHNMNQPGKSLGVIGLGGLGHMAVKFGKAFGLDVTVFSTSISKKDEALNLLGADNFVVSSDQEQMSALAESLDFIIDTASGNHPFDPYMFLLKTCGVLVLVGAPSEIKLSPGSLIGGMRSISGSAAGGTKDTQEMIDLCAEKEIYPNIEVIPIEYANEAFERIINKDVKYRFVIDIENSLK</sequence>
<gene>
    <name evidence="8" type="ORF">Ahy_A10g050874</name>
</gene>
<dbReference type="Gene3D" id="3.40.50.720">
    <property type="entry name" value="NAD(P)-binding Rossmann-like Domain"/>
    <property type="match status" value="3"/>
</dbReference>
<dbReference type="GO" id="GO:0016616">
    <property type="term" value="F:oxidoreductase activity, acting on the CH-OH group of donors, NAD or NADP as acceptor"/>
    <property type="evidence" value="ECO:0007669"/>
    <property type="project" value="InterPro"/>
</dbReference>
<organism evidence="8 9">
    <name type="scientific">Arachis hypogaea</name>
    <name type="common">Peanut</name>
    <dbReference type="NCBI Taxonomy" id="3818"/>
    <lineage>
        <taxon>Eukaryota</taxon>
        <taxon>Viridiplantae</taxon>
        <taxon>Streptophyta</taxon>
        <taxon>Embryophyta</taxon>
        <taxon>Tracheophyta</taxon>
        <taxon>Spermatophyta</taxon>
        <taxon>Magnoliopsida</taxon>
        <taxon>eudicotyledons</taxon>
        <taxon>Gunneridae</taxon>
        <taxon>Pentapetalae</taxon>
        <taxon>rosids</taxon>
        <taxon>fabids</taxon>
        <taxon>Fabales</taxon>
        <taxon>Fabaceae</taxon>
        <taxon>Papilionoideae</taxon>
        <taxon>50 kb inversion clade</taxon>
        <taxon>dalbergioids sensu lato</taxon>
        <taxon>Dalbergieae</taxon>
        <taxon>Pterocarpus clade</taxon>
        <taxon>Arachis</taxon>
    </lineage>
</organism>